<dbReference type="PANTHER" id="PTHR30532:SF28">
    <property type="entry name" value="PETROBACTIN-BINDING PROTEIN YCLQ"/>
    <property type="match status" value="1"/>
</dbReference>
<feature type="compositionally biased region" description="Polar residues" evidence="5">
    <location>
        <begin position="25"/>
        <end position="43"/>
    </location>
</feature>
<evidence type="ECO:0000256" key="1">
    <source>
        <dbReference type="ARBA" id="ARBA00004196"/>
    </source>
</evidence>
<dbReference type="KEGG" id="gjf:M493_07220"/>
<proteinExistence type="inferred from homology"/>
<dbReference type="OrthoDB" id="63946at2"/>
<dbReference type="PROSITE" id="PS50983">
    <property type="entry name" value="FE_B12_PBP"/>
    <property type="match status" value="1"/>
</dbReference>
<dbReference type="AlphaFoldDB" id="S5YYG7"/>
<feature type="chain" id="PRO_5038433226" evidence="6">
    <location>
        <begin position="23"/>
        <end position="323"/>
    </location>
</feature>
<keyword evidence="3" id="KW-0813">Transport</keyword>
<dbReference type="InterPro" id="IPR051313">
    <property type="entry name" value="Bact_iron-sidero_bind"/>
</dbReference>
<dbReference type="HOGENOM" id="CLU_038034_3_1_9"/>
<evidence type="ECO:0000256" key="3">
    <source>
        <dbReference type="ARBA" id="ARBA00022448"/>
    </source>
</evidence>
<evidence type="ECO:0000256" key="6">
    <source>
        <dbReference type="SAM" id="SignalP"/>
    </source>
</evidence>
<dbReference type="PANTHER" id="PTHR30532">
    <property type="entry name" value="IRON III DICITRATE-BINDING PERIPLASMIC PROTEIN"/>
    <property type="match status" value="1"/>
</dbReference>
<dbReference type="SUPFAM" id="SSF53807">
    <property type="entry name" value="Helical backbone' metal receptor"/>
    <property type="match status" value="1"/>
</dbReference>
<dbReference type="InterPro" id="IPR002491">
    <property type="entry name" value="ABC_transptr_periplasmic_BD"/>
</dbReference>
<comment type="subcellular location">
    <subcellularLocation>
        <location evidence="1">Cell envelope</location>
    </subcellularLocation>
</comment>
<evidence type="ECO:0000313" key="8">
    <source>
        <dbReference type="EMBL" id="AGT31729.1"/>
    </source>
</evidence>
<dbReference type="PROSITE" id="PS51257">
    <property type="entry name" value="PROKAR_LIPOPROTEIN"/>
    <property type="match status" value="1"/>
</dbReference>
<feature type="signal peptide" evidence="6">
    <location>
        <begin position="1"/>
        <end position="22"/>
    </location>
</feature>
<feature type="region of interest" description="Disordered" evidence="5">
    <location>
        <begin position="25"/>
        <end position="48"/>
    </location>
</feature>
<dbReference type="EMBL" id="CP006254">
    <property type="protein sequence ID" value="AGT31729.1"/>
    <property type="molecule type" value="Genomic_DNA"/>
</dbReference>
<dbReference type="RefSeq" id="WP_020959539.1">
    <property type="nucleotide sequence ID" value="NC_022080.4"/>
</dbReference>
<evidence type="ECO:0000313" key="9">
    <source>
        <dbReference type="Proteomes" id="UP000015500"/>
    </source>
</evidence>
<comment type="similarity">
    <text evidence="2">Belongs to the bacterial solute-binding protein 8 family.</text>
</comment>
<dbReference type="InterPro" id="IPR033870">
    <property type="entry name" value="FatB"/>
</dbReference>
<evidence type="ECO:0000256" key="2">
    <source>
        <dbReference type="ARBA" id="ARBA00008814"/>
    </source>
</evidence>
<organism evidence="8 9">
    <name type="scientific">Geobacillus genomosp. 3</name>
    <dbReference type="NCBI Taxonomy" id="1921421"/>
    <lineage>
        <taxon>Bacteria</taxon>
        <taxon>Bacillati</taxon>
        <taxon>Bacillota</taxon>
        <taxon>Bacilli</taxon>
        <taxon>Bacillales</taxon>
        <taxon>Anoxybacillaceae</taxon>
        <taxon>Geobacillus</taxon>
    </lineage>
</organism>
<dbReference type="STRING" id="1921421.M493_07220"/>
<sequence length="323" mass="35608">MVAKRWLSIAATLLLLILAACGNSSNASKESEGNRSTGNTEKTASAEEITVTHELGETKVKKNPEKVVVFDFGVLDTLDRLGVDVTALPQTNIPKYLEKYKGSEYENVGSLKEPDFEKLSEIKPDVIFISGRQADLYEKFTEIAPTVYMAIDAKNYIQSFENNMKLLGTIFGKEKEVEKELAKIREQIEAVKAKAGDQKGLIILTTGGKISAYGTGSRFGFIHDVLGVQPADPDLKVTTPHGQSVSFEYIAEKNPDYLFVIDRDAVVEGKPTAKQTIENALVKKTKAYQNGHIVYLDPNYWYLSGGGLTSVSEMIKQIEEGLK</sequence>
<feature type="domain" description="Fe/B12 periplasmic-binding" evidence="7">
    <location>
        <begin position="66"/>
        <end position="323"/>
    </location>
</feature>
<reference evidence="8 9" key="1">
    <citation type="journal article" date="2014" name="Genome Announc.">
        <title>Complete Genome Sequence of the Thermophilic Polychlorinated Biphenyl Degrader Geobacillus sp. Strain JF8 (NBRC 109937).</title>
        <authorList>
            <person name="Shintani M."/>
            <person name="Ohtsubo Y."/>
            <person name="Fukuda K."/>
            <person name="Hosoyama A."/>
            <person name="Ohji S."/>
            <person name="Yamazoe A."/>
            <person name="Fujita N."/>
            <person name="Nagata Y."/>
            <person name="Tsuda M."/>
            <person name="Hatta T."/>
            <person name="Kimbara K."/>
        </authorList>
    </citation>
    <scope>NUCLEOTIDE SEQUENCE [LARGE SCALE GENOMIC DNA]</scope>
    <source>
        <strain evidence="8 9">JF8</strain>
    </source>
</reference>
<protein>
    <submittedName>
        <fullName evidence="8">Iron ABC transporter substrate-binding protein</fullName>
    </submittedName>
</protein>
<name>S5YYG7_GEOG3</name>
<dbReference type="PATRIC" id="fig|1345697.3.peg.1356"/>
<evidence type="ECO:0000259" key="7">
    <source>
        <dbReference type="PROSITE" id="PS50983"/>
    </source>
</evidence>
<accession>S5YYG7</accession>
<gene>
    <name evidence="8" type="ORF">M493_07220</name>
</gene>
<dbReference type="CDD" id="cd01140">
    <property type="entry name" value="FatB"/>
    <property type="match status" value="1"/>
</dbReference>
<dbReference type="Pfam" id="PF01497">
    <property type="entry name" value="Peripla_BP_2"/>
    <property type="match status" value="1"/>
</dbReference>
<keyword evidence="9" id="KW-1185">Reference proteome</keyword>
<evidence type="ECO:0000256" key="4">
    <source>
        <dbReference type="ARBA" id="ARBA00022729"/>
    </source>
</evidence>
<dbReference type="Gene3D" id="3.40.50.1980">
    <property type="entry name" value="Nitrogenase molybdenum iron protein domain"/>
    <property type="match status" value="2"/>
</dbReference>
<dbReference type="GO" id="GO:1901678">
    <property type="term" value="P:iron coordination entity transport"/>
    <property type="evidence" value="ECO:0007669"/>
    <property type="project" value="UniProtKB-ARBA"/>
</dbReference>
<keyword evidence="4 6" id="KW-0732">Signal</keyword>
<evidence type="ECO:0000256" key="5">
    <source>
        <dbReference type="SAM" id="MobiDB-lite"/>
    </source>
</evidence>
<dbReference type="GO" id="GO:0030288">
    <property type="term" value="C:outer membrane-bounded periplasmic space"/>
    <property type="evidence" value="ECO:0007669"/>
    <property type="project" value="TreeGrafter"/>
</dbReference>
<dbReference type="Proteomes" id="UP000015500">
    <property type="component" value="Chromosome"/>
</dbReference>